<dbReference type="EMBL" id="JAVFWL010000003">
    <property type="protein sequence ID" value="KAK6741784.1"/>
    <property type="molecule type" value="Genomic_DNA"/>
</dbReference>
<feature type="domain" description="BOD1/SHG1" evidence="1">
    <location>
        <begin position="53"/>
        <end position="145"/>
    </location>
</feature>
<protein>
    <recommendedName>
        <fullName evidence="1">BOD1/SHG1 domain-containing protein</fullName>
    </recommendedName>
</protein>
<dbReference type="InterPro" id="IPR055264">
    <property type="entry name" value="BOD1/SHG1_dom"/>
</dbReference>
<evidence type="ECO:0000313" key="2">
    <source>
        <dbReference type="EMBL" id="KAK6741784.1"/>
    </source>
</evidence>
<gene>
    <name evidence="2" type="primary">Necator_chrIII.g10340</name>
    <name evidence="2" type="ORF">RB195_009575</name>
</gene>
<accession>A0ABR1CTX0</accession>
<sequence>MLRNAVGIRVVCVTTRSITFPTRRRVQYHFTSFTVRMTSVRKVSELKLDIEKAVKREGTFDVVRKQAFAIVNSDGFLDELQKRVAVDIRNMVRCNPERLSKDDLRSMIRHHLRTKYVPEIAEKVNSSVDREWLKSQLANNVKDKVDKALMVQSVMEGKVPVEAFDFGQFVSSATSSRDSSSDDFVENSCSDMSVSDMASEASFVDVMN</sequence>
<dbReference type="Proteomes" id="UP001303046">
    <property type="component" value="Unassembled WGS sequence"/>
</dbReference>
<keyword evidence="3" id="KW-1185">Reference proteome</keyword>
<dbReference type="Pfam" id="PF05205">
    <property type="entry name" value="COMPASS-Shg1"/>
    <property type="match status" value="1"/>
</dbReference>
<proteinExistence type="predicted"/>
<evidence type="ECO:0000313" key="3">
    <source>
        <dbReference type="Proteomes" id="UP001303046"/>
    </source>
</evidence>
<name>A0ABR1CTX0_NECAM</name>
<evidence type="ECO:0000259" key="1">
    <source>
        <dbReference type="Pfam" id="PF05205"/>
    </source>
</evidence>
<organism evidence="2 3">
    <name type="scientific">Necator americanus</name>
    <name type="common">Human hookworm</name>
    <dbReference type="NCBI Taxonomy" id="51031"/>
    <lineage>
        <taxon>Eukaryota</taxon>
        <taxon>Metazoa</taxon>
        <taxon>Ecdysozoa</taxon>
        <taxon>Nematoda</taxon>
        <taxon>Chromadorea</taxon>
        <taxon>Rhabditida</taxon>
        <taxon>Rhabditina</taxon>
        <taxon>Rhabditomorpha</taxon>
        <taxon>Strongyloidea</taxon>
        <taxon>Ancylostomatidae</taxon>
        <taxon>Bunostominae</taxon>
        <taxon>Necator</taxon>
    </lineage>
</organism>
<reference evidence="2 3" key="1">
    <citation type="submission" date="2023-08" db="EMBL/GenBank/DDBJ databases">
        <title>A Necator americanus chromosomal reference genome.</title>
        <authorList>
            <person name="Ilik V."/>
            <person name="Petrzelkova K.J."/>
            <person name="Pardy F."/>
            <person name="Fuh T."/>
            <person name="Niatou-Singa F.S."/>
            <person name="Gouil Q."/>
            <person name="Baker L."/>
            <person name="Ritchie M.E."/>
            <person name="Jex A.R."/>
            <person name="Gazzola D."/>
            <person name="Li H."/>
            <person name="Toshio Fujiwara R."/>
            <person name="Zhan B."/>
            <person name="Aroian R.V."/>
            <person name="Pafco B."/>
            <person name="Schwarz E.M."/>
        </authorList>
    </citation>
    <scope>NUCLEOTIDE SEQUENCE [LARGE SCALE GENOMIC DNA]</scope>
    <source>
        <strain evidence="2 3">Aroian</strain>
        <tissue evidence="2">Whole animal</tissue>
    </source>
</reference>
<comment type="caution">
    <text evidence="2">The sequence shown here is derived from an EMBL/GenBank/DDBJ whole genome shotgun (WGS) entry which is preliminary data.</text>
</comment>